<dbReference type="PANTHER" id="PTHR46637:SF1">
    <property type="entry name" value="BLL5188 PROTEIN"/>
    <property type="match status" value="1"/>
</dbReference>
<dbReference type="EMBL" id="JAPHAV010000002">
    <property type="protein sequence ID" value="MCX2696483.1"/>
    <property type="molecule type" value="Genomic_DNA"/>
</dbReference>
<feature type="domain" description="Insertion element IS402-like" evidence="1">
    <location>
        <begin position="17"/>
        <end position="89"/>
    </location>
</feature>
<organism evidence="2 3">
    <name type="scientific">Ochrobactrum chromiisoli</name>
    <dbReference type="NCBI Taxonomy" id="2993941"/>
    <lineage>
        <taxon>Bacteria</taxon>
        <taxon>Pseudomonadati</taxon>
        <taxon>Pseudomonadota</taxon>
        <taxon>Alphaproteobacteria</taxon>
        <taxon>Hyphomicrobiales</taxon>
        <taxon>Brucellaceae</taxon>
        <taxon>Brucella/Ochrobactrum group</taxon>
        <taxon>Ochrobactrum</taxon>
    </lineage>
</organism>
<reference evidence="2 3" key="1">
    <citation type="submission" date="2022-11" db="EMBL/GenBank/DDBJ databases">
        <title>Brucella sp. YY2X, whole genome shotgun sequencing project.</title>
        <authorList>
            <person name="Yang Y."/>
        </authorList>
    </citation>
    <scope>NUCLEOTIDE SEQUENCE [LARGE SCALE GENOMIC DNA]</scope>
    <source>
        <strain evidence="2 3">YY2X</strain>
    </source>
</reference>
<dbReference type="InterPro" id="IPR052909">
    <property type="entry name" value="Transposase_6_like"/>
</dbReference>
<evidence type="ECO:0000313" key="3">
    <source>
        <dbReference type="Proteomes" id="UP001301216"/>
    </source>
</evidence>
<protein>
    <submittedName>
        <fullName evidence="2">Transposase</fullName>
    </submittedName>
</protein>
<name>A0ABT3QLJ6_9HYPH</name>
<sequence length="136" mass="15778">MIQGYLLEAALGERVGLRDNEWAIIEEFLPTERARGCRPALGNRLYFEDMMWIARTGSQWHHLPNEYGKWNSVFLRYWRWASTGMFEAMLETLAEMVERDVTADMINSTVVRAHHCAAGIKKDSGNRGSWSIARWL</sequence>
<dbReference type="Pfam" id="PF13340">
    <property type="entry name" value="DUF4096"/>
    <property type="match status" value="1"/>
</dbReference>
<dbReference type="PANTHER" id="PTHR46637">
    <property type="entry name" value="TIS1421-TRANSPOSASE PROTEIN A"/>
    <property type="match status" value="1"/>
</dbReference>
<gene>
    <name evidence="2" type="ORF">OPR82_06805</name>
</gene>
<evidence type="ECO:0000259" key="1">
    <source>
        <dbReference type="Pfam" id="PF13340"/>
    </source>
</evidence>
<accession>A0ABT3QLJ6</accession>
<dbReference type="InterPro" id="IPR025161">
    <property type="entry name" value="IS402-like_dom"/>
</dbReference>
<proteinExistence type="predicted"/>
<keyword evidence="3" id="KW-1185">Reference proteome</keyword>
<dbReference type="Proteomes" id="UP001301216">
    <property type="component" value="Unassembled WGS sequence"/>
</dbReference>
<evidence type="ECO:0000313" key="2">
    <source>
        <dbReference type="EMBL" id="MCX2696483.1"/>
    </source>
</evidence>
<comment type="caution">
    <text evidence="2">The sequence shown here is derived from an EMBL/GenBank/DDBJ whole genome shotgun (WGS) entry which is preliminary data.</text>
</comment>